<gene>
    <name evidence="2" type="ORF">QFZ22_001444</name>
</gene>
<dbReference type="RefSeq" id="WP_306972939.1">
    <property type="nucleotide sequence ID" value="NZ_JAUSYQ010000002.1"/>
</dbReference>
<name>A0AAW8F6L6_9ACTN</name>
<feature type="region of interest" description="Disordered" evidence="1">
    <location>
        <begin position="100"/>
        <end position="123"/>
    </location>
</feature>
<dbReference type="SUPFAM" id="SSF51735">
    <property type="entry name" value="NAD(P)-binding Rossmann-fold domains"/>
    <property type="match status" value="1"/>
</dbReference>
<protein>
    <submittedName>
        <fullName evidence="2">NAD(P)-dependent dehydrogenase (Short-subunit alcohol dehydrogenase family)</fullName>
    </submittedName>
</protein>
<evidence type="ECO:0000256" key="1">
    <source>
        <dbReference type="SAM" id="MobiDB-lite"/>
    </source>
</evidence>
<accession>A0AAW8F6L6</accession>
<dbReference type="Gene3D" id="3.40.50.720">
    <property type="entry name" value="NAD(P)-binding Rossmann-like Domain"/>
    <property type="match status" value="1"/>
</dbReference>
<evidence type="ECO:0000313" key="3">
    <source>
        <dbReference type="Proteomes" id="UP001234216"/>
    </source>
</evidence>
<comment type="caution">
    <text evidence="2">The sequence shown here is derived from an EMBL/GenBank/DDBJ whole genome shotgun (WGS) entry which is preliminary data.</text>
</comment>
<dbReference type="EMBL" id="JAUSZV010000005">
    <property type="protein sequence ID" value="MDQ0905459.1"/>
    <property type="molecule type" value="Genomic_DNA"/>
</dbReference>
<reference evidence="2" key="1">
    <citation type="submission" date="2023-07" db="EMBL/GenBank/DDBJ databases">
        <title>Comparative genomics of wheat-associated soil bacteria to identify genetic determinants of phenazine resistance.</title>
        <authorList>
            <person name="Mouncey N."/>
        </authorList>
    </citation>
    <scope>NUCLEOTIDE SEQUENCE</scope>
    <source>
        <strain evidence="2">V4I22</strain>
    </source>
</reference>
<evidence type="ECO:0000313" key="2">
    <source>
        <dbReference type="EMBL" id="MDQ0905459.1"/>
    </source>
</evidence>
<dbReference type="AlphaFoldDB" id="A0AAW8F6L6"/>
<dbReference type="Proteomes" id="UP001234216">
    <property type="component" value="Unassembled WGS sequence"/>
</dbReference>
<proteinExistence type="predicted"/>
<organism evidence="2 3">
    <name type="scientific">Streptomyces canus</name>
    <dbReference type="NCBI Taxonomy" id="58343"/>
    <lineage>
        <taxon>Bacteria</taxon>
        <taxon>Bacillati</taxon>
        <taxon>Actinomycetota</taxon>
        <taxon>Actinomycetes</taxon>
        <taxon>Kitasatosporales</taxon>
        <taxon>Streptomycetaceae</taxon>
        <taxon>Streptomyces</taxon>
        <taxon>Streptomyces aurantiacus group</taxon>
    </lineage>
</organism>
<sequence>MKMTGNTFLITGGTADIGLGLALRLHEAGHKVVVAGRRKELLDVADPGSIARARATLGLDADRFSFTGTLRSARRGVTLAPGNFSPDLLVRTLALLQQTQDAELPDQKGRPPHLAPAHTASAA</sequence>
<dbReference type="InterPro" id="IPR036291">
    <property type="entry name" value="NAD(P)-bd_dom_sf"/>
</dbReference>